<sequence length="214" mass="23980">MSAITITFGDCAENNIGMQRLGTIADSGFTYQELVDAKLRFESKDPNVECEIVDLTASQPAHVLIVRNGINILLENNDDEGQEPNYEAGQGRIVAFRDVPYTAIAREAISNFFGPRARELLAEGNYYYDPNKCGIGFHGDGERRKVIALRLGTSIPLHFQWFYRGLPQGSRIIINLNHGDLYAMSDKAVGHDWRKTTIYTLRHAAGAEKYLLIK</sequence>
<dbReference type="SUPFAM" id="SSF51197">
    <property type="entry name" value="Clavaminate synthase-like"/>
    <property type="match status" value="1"/>
</dbReference>
<reference evidence="2" key="1">
    <citation type="submission" date="2025-08" db="UniProtKB">
        <authorList>
            <consortium name="RefSeq"/>
        </authorList>
    </citation>
    <scope>IDENTIFICATION</scope>
</reference>
<dbReference type="RefSeq" id="XP_065668224.1">
    <property type="nucleotide sequence ID" value="XM_065812152.1"/>
</dbReference>
<organism evidence="1 2">
    <name type="scientific">Hydra vulgaris</name>
    <name type="common">Hydra</name>
    <name type="synonym">Hydra attenuata</name>
    <dbReference type="NCBI Taxonomy" id="6087"/>
    <lineage>
        <taxon>Eukaryota</taxon>
        <taxon>Metazoa</taxon>
        <taxon>Cnidaria</taxon>
        <taxon>Hydrozoa</taxon>
        <taxon>Hydroidolina</taxon>
        <taxon>Anthoathecata</taxon>
        <taxon>Aplanulata</taxon>
        <taxon>Hydridae</taxon>
        <taxon>Hydra</taxon>
    </lineage>
</organism>
<gene>
    <name evidence="2" type="primary">LOC136088442</name>
</gene>
<dbReference type="GeneID" id="136088442"/>
<name>A0ABM4D1T7_HYDVU</name>
<keyword evidence="1" id="KW-1185">Reference proteome</keyword>
<evidence type="ECO:0000313" key="2">
    <source>
        <dbReference type="RefSeq" id="XP_065668224.1"/>
    </source>
</evidence>
<evidence type="ECO:0000313" key="1">
    <source>
        <dbReference type="Proteomes" id="UP001652625"/>
    </source>
</evidence>
<protein>
    <submittedName>
        <fullName evidence="2">Uncharacterized protein LOC136088442</fullName>
    </submittedName>
</protein>
<proteinExistence type="predicted"/>
<dbReference type="Proteomes" id="UP001652625">
    <property type="component" value="Chromosome 12"/>
</dbReference>
<accession>A0ABM4D1T7</accession>